<reference evidence="1" key="1">
    <citation type="journal article" date="2020" name="New Phytol.">
        <title>Comparative genomics reveals dynamic genome evolution in host specialist ectomycorrhizal fungi.</title>
        <authorList>
            <person name="Lofgren L.A."/>
            <person name="Nguyen N.H."/>
            <person name="Vilgalys R."/>
            <person name="Ruytinx J."/>
            <person name="Liao H.L."/>
            <person name="Branco S."/>
            <person name="Kuo A."/>
            <person name="LaButti K."/>
            <person name="Lipzen A."/>
            <person name="Andreopoulos W."/>
            <person name="Pangilinan J."/>
            <person name="Riley R."/>
            <person name="Hundley H."/>
            <person name="Na H."/>
            <person name="Barry K."/>
            <person name="Grigoriev I.V."/>
            <person name="Stajich J.E."/>
            <person name="Kennedy P.G."/>
        </authorList>
    </citation>
    <scope>NUCLEOTIDE SEQUENCE</scope>
    <source>
        <strain evidence="1">FC423</strain>
    </source>
</reference>
<dbReference type="OrthoDB" id="2690769at2759"/>
<keyword evidence="2" id="KW-1185">Reference proteome</keyword>
<dbReference type="RefSeq" id="XP_041288794.1">
    <property type="nucleotide sequence ID" value="XM_041434062.1"/>
</dbReference>
<dbReference type="EMBL" id="JABBWM010000062">
    <property type="protein sequence ID" value="KAG2098240.1"/>
    <property type="molecule type" value="Genomic_DNA"/>
</dbReference>
<organism evidence="1 2">
    <name type="scientific">Suillus discolor</name>
    <dbReference type="NCBI Taxonomy" id="1912936"/>
    <lineage>
        <taxon>Eukaryota</taxon>
        <taxon>Fungi</taxon>
        <taxon>Dikarya</taxon>
        <taxon>Basidiomycota</taxon>
        <taxon>Agaricomycotina</taxon>
        <taxon>Agaricomycetes</taxon>
        <taxon>Agaricomycetidae</taxon>
        <taxon>Boletales</taxon>
        <taxon>Suillineae</taxon>
        <taxon>Suillaceae</taxon>
        <taxon>Suillus</taxon>
    </lineage>
</organism>
<evidence type="ECO:0000313" key="2">
    <source>
        <dbReference type="Proteomes" id="UP000823399"/>
    </source>
</evidence>
<comment type="caution">
    <text evidence="1">The sequence shown here is derived from an EMBL/GenBank/DDBJ whole genome shotgun (WGS) entry which is preliminary data.</text>
</comment>
<gene>
    <name evidence="1" type="ORF">F5147DRAFT_656129</name>
</gene>
<dbReference type="AlphaFoldDB" id="A0A9P7EYD8"/>
<dbReference type="Proteomes" id="UP000823399">
    <property type="component" value="Unassembled WGS sequence"/>
</dbReference>
<dbReference type="GeneID" id="64696321"/>
<protein>
    <submittedName>
        <fullName evidence="1">Uncharacterized protein</fullName>
    </submittedName>
</protein>
<evidence type="ECO:0000313" key="1">
    <source>
        <dbReference type="EMBL" id="KAG2098240.1"/>
    </source>
</evidence>
<sequence>MSSYKIADTGNFKDARYSGASEAIAEYLQHGPHKTGTYYDSQKYCQLSGVHWDNVRGANIEGEAATIVWNEYISRKIALSHKAVAYEGAQSTNLIWLSPLP</sequence>
<accession>A0A9P7EYD8</accession>
<proteinExistence type="predicted"/>
<name>A0A9P7EYD8_9AGAM</name>